<evidence type="ECO:0000256" key="3">
    <source>
        <dbReference type="ARBA" id="ARBA00012438"/>
    </source>
</evidence>
<reference evidence="19 20" key="1">
    <citation type="submission" date="2018-06" db="EMBL/GenBank/DDBJ databases">
        <title>Freshwater and sediment microbial communities from various areas in North America, analyzing microbe dynamics in response to fracking.</title>
        <authorList>
            <person name="Lamendella R."/>
        </authorList>
    </citation>
    <scope>NUCLEOTIDE SEQUENCE [LARGE SCALE GENOMIC DNA]</scope>
    <source>
        <strain evidence="19 20">3b_TX</strain>
    </source>
</reference>
<feature type="region of interest" description="Disordered" evidence="15">
    <location>
        <begin position="567"/>
        <end position="643"/>
    </location>
</feature>
<evidence type="ECO:0000256" key="10">
    <source>
        <dbReference type="ARBA" id="ARBA00022840"/>
    </source>
</evidence>
<feature type="domain" description="Histidine kinase" evidence="17">
    <location>
        <begin position="301"/>
        <end position="518"/>
    </location>
</feature>
<dbReference type="Gene3D" id="6.10.340.10">
    <property type="match status" value="1"/>
</dbReference>
<dbReference type="InterPro" id="IPR003660">
    <property type="entry name" value="HAMP_dom"/>
</dbReference>
<dbReference type="SMART" id="SM00387">
    <property type="entry name" value="HATPase_c"/>
    <property type="match status" value="1"/>
</dbReference>
<comment type="subcellular location">
    <subcellularLocation>
        <location evidence="2">Cell membrane</location>
        <topology evidence="2">Multi-pass membrane protein</topology>
    </subcellularLocation>
</comment>
<dbReference type="EMBL" id="QNSB01000003">
    <property type="protein sequence ID" value="RBP72795.1"/>
    <property type="molecule type" value="Genomic_DNA"/>
</dbReference>
<keyword evidence="20" id="KW-1185">Reference proteome</keyword>
<dbReference type="SUPFAM" id="SSF47384">
    <property type="entry name" value="Homodimeric domain of signal transducing histidine kinase"/>
    <property type="match status" value="1"/>
</dbReference>
<dbReference type="PANTHER" id="PTHR43547">
    <property type="entry name" value="TWO-COMPONENT HISTIDINE KINASE"/>
    <property type="match status" value="1"/>
</dbReference>
<dbReference type="Pfam" id="PF00512">
    <property type="entry name" value="HisKA"/>
    <property type="match status" value="1"/>
</dbReference>
<dbReference type="GO" id="GO:0005524">
    <property type="term" value="F:ATP binding"/>
    <property type="evidence" value="ECO:0007669"/>
    <property type="project" value="UniProtKB-KW"/>
</dbReference>
<protein>
    <recommendedName>
        <fullName evidence="14">Sensor histidine kinase MtrB</fullName>
        <ecNumber evidence="3">2.7.13.3</ecNumber>
    </recommendedName>
</protein>
<dbReference type="PROSITE" id="PS50109">
    <property type="entry name" value="HIS_KIN"/>
    <property type="match status" value="1"/>
</dbReference>
<organism evidence="19 20">
    <name type="scientific">Brevibacterium celere</name>
    <dbReference type="NCBI Taxonomy" id="225845"/>
    <lineage>
        <taxon>Bacteria</taxon>
        <taxon>Bacillati</taxon>
        <taxon>Actinomycetota</taxon>
        <taxon>Actinomycetes</taxon>
        <taxon>Micrococcales</taxon>
        <taxon>Brevibacteriaceae</taxon>
        <taxon>Brevibacterium</taxon>
    </lineage>
</organism>
<evidence type="ECO:0000256" key="6">
    <source>
        <dbReference type="ARBA" id="ARBA00022679"/>
    </source>
</evidence>
<evidence type="ECO:0000313" key="19">
    <source>
        <dbReference type="EMBL" id="RBP72795.1"/>
    </source>
</evidence>
<comment type="caution">
    <text evidence="19">The sequence shown here is derived from an EMBL/GenBank/DDBJ whole genome shotgun (WGS) entry which is preliminary data.</text>
</comment>
<dbReference type="SUPFAM" id="SSF55874">
    <property type="entry name" value="ATPase domain of HSP90 chaperone/DNA topoisomerase II/histidine kinase"/>
    <property type="match status" value="1"/>
</dbReference>
<accession>A0A366IMJ3</accession>
<keyword evidence="4" id="KW-1003">Cell membrane</keyword>
<dbReference type="InterPro" id="IPR047669">
    <property type="entry name" value="MtrAB_MtrB"/>
</dbReference>
<dbReference type="CDD" id="cd06225">
    <property type="entry name" value="HAMP"/>
    <property type="match status" value="1"/>
</dbReference>
<feature type="compositionally biased region" description="Acidic residues" evidence="15">
    <location>
        <begin position="576"/>
        <end position="587"/>
    </location>
</feature>
<dbReference type="InterPro" id="IPR036097">
    <property type="entry name" value="HisK_dim/P_sf"/>
</dbReference>
<dbReference type="EC" id="2.7.13.3" evidence="3"/>
<dbReference type="PRINTS" id="PR00344">
    <property type="entry name" value="BCTRLSENSOR"/>
</dbReference>
<keyword evidence="13 16" id="KW-0472">Membrane</keyword>
<keyword evidence="9 19" id="KW-0418">Kinase</keyword>
<keyword evidence="7 16" id="KW-0812">Transmembrane</keyword>
<dbReference type="NCBIfam" id="NF040691">
    <property type="entry name" value="MtrAB_MtrB"/>
    <property type="match status" value="1"/>
</dbReference>
<evidence type="ECO:0000256" key="4">
    <source>
        <dbReference type="ARBA" id="ARBA00022475"/>
    </source>
</evidence>
<dbReference type="GO" id="GO:0000155">
    <property type="term" value="F:phosphorelay sensor kinase activity"/>
    <property type="evidence" value="ECO:0007669"/>
    <property type="project" value="InterPro"/>
</dbReference>
<evidence type="ECO:0000259" key="18">
    <source>
        <dbReference type="PROSITE" id="PS50885"/>
    </source>
</evidence>
<evidence type="ECO:0000256" key="11">
    <source>
        <dbReference type="ARBA" id="ARBA00022989"/>
    </source>
</evidence>
<dbReference type="FunFam" id="1.10.287.130:FF:000010">
    <property type="entry name" value="Two-component sensor histidine kinase"/>
    <property type="match status" value="1"/>
</dbReference>
<dbReference type="InterPro" id="IPR003661">
    <property type="entry name" value="HisK_dim/P_dom"/>
</dbReference>
<dbReference type="Proteomes" id="UP000253509">
    <property type="component" value="Unassembled WGS sequence"/>
</dbReference>
<dbReference type="AlphaFoldDB" id="A0A366IMJ3"/>
<dbReference type="InterPro" id="IPR036890">
    <property type="entry name" value="HATPase_C_sf"/>
</dbReference>
<feature type="domain" description="HAMP" evidence="18">
    <location>
        <begin position="234"/>
        <end position="286"/>
    </location>
</feature>
<dbReference type="PANTHER" id="PTHR43547:SF2">
    <property type="entry name" value="HYBRID SIGNAL TRANSDUCTION HISTIDINE KINASE C"/>
    <property type="match status" value="1"/>
</dbReference>
<dbReference type="Pfam" id="PF00672">
    <property type="entry name" value="HAMP"/>
    <property type="match status" value="1"/>
</dbReference>
<keyword evidence="5" id="KW-0597">Phosphoprotein</keyword>
<dbReference type="RefSeq" id="WP_245940484.1">
    <property type="nucleotide sequence ID" value="NZ_QNSB01000003.1"/>
</dbReference>
<feature type="transmembrane region" description="Helical" evidence="16">
    <location>
        <begin position="214"/>
        <end position="232"/>
    </location>
</feature>
<evidence type="ECO:0000256" key="14">
    <source>
        <dbReference type="ARBA" id="ARBA00035305"/>
    </source>
</evidence>
<evidence type="ECO:0000256" key="2">
    <source>
        <dbReference type="ARBA" id="ARBA00004651"/>
    </source>
</evidence>
<sequence length="643" mass="68604">MKRFPAPAGAVRSAIEGIRSLWRFLVRSFSHSLQVRIVVLTIVLTSVAIFGVGTYMSQQIARGLFDTRLQSLSSQAATIVSELRGLAPVDGHAVDQETLSSQLNSISNRSTGSLFSLTLEPKDPNSSFSTITAGTVTGDDPRASVPVSDELRRAIARAPQDDMLYQSVTLPGSSAPGLLITQEVTIPGAGQFQLYYLGDLSEQQDTLDFVQNSMLVAALVLVVLVGAVAWIVTRLVVTPVRTGAEVARLIADGDLDERMPVTGNDEIAVLGESFNDMADTLQHQIQQMERLSVLQRQFVSDVSHELRTPLTTIRAAADLIYDARDDLDPVTARSAELLNSQAERFDSLLSDLLEISRYDAGAAALVAKPVDVGAIVTSVIESVSMVAEQMSTHIIVHAPSSPVMADVDRVRITRIVRNLVVNAIEHGEGKPIDVYVASNAEAVAVSVRDHGVGMTEEQVEHVFDRFWRADPARKRTLGGSGLGLAISLEDAHLHNGWLQVWGKPGEGSCFRLTIPRRPDQEITSSPLPLPPRDAQIQGAALVAGPLSSDGSVRIQTGSIPIVVEAEFDSPSHEGFVDEPDADADEERPSDSPTVDTPGSGTPGPDSSGHGAGHEETGTAPGTGATRAPAADTDSEPREGGLQR</sequence>
<comment type="catalytic activity">
    <reaction evidence="1">
        <text>ATP + protein L-histidine = ADP + protein N-phospho-L-histidine.</text>
        <dbReference type="EC" id="2.7.13.3"/>
    </reaction>
</comment>
<dbReference type="InterPro" id="IPR003594">
    <property type="entry name" value="HATPase_dom"/>
</dbReference>
<evidence type="ECO:0000256" key="13">
    <source>
        <dbReference type="ARBA" id="ARBA00023136"/>
    </source>
</evidence>
<evidence type="ECO:0000256" key="15">
    <source>
        <dbReference type="SAM" id="MobiDB-lite"/>
    </source>
</evidence>
<dbReference type="Pfam" id="PF02518">
    <property type="entry name" value="HATPase_c"/>
    <property type="match status" value="1"/>
</dbReference>
<proteinExistence type="predicted"/>
<dbReference type="GO" id="GO:0005886">
    <property type="term" value="C:plasma membrane"/>
    <property type="evidence" value="ECO:0007669"/>
    <property type="project" value="UniProtKB-SubCell"/>
</dbReference>
<dbReference type="SUPFAM" id="SSF158472">
    <property type="entry name" value="HAMP domain-like"/>
    <property type="match status" value="1"/>
</dbReference>
<dbReference type="InterPro" id="IPR004358">
    <property type="entry name" value="Sig_transdc_His_kin-like_C"/>
</dbReference>
<feature type="compositionally biased region" description="Low complexity" evidence="15">
    <location>
        <begin position="617"/>
        <end position="631"/>
    </location>
</feature>
<evidence type="ECO:0000256" key="1">
    <source>
        <dbReference type="ARBA" id="ARBA00000085"/>
    </source>
</evidence>
<feature type="compositionally biased region" description="Low complexity" evidence="15">
    <location>
        <begin position="590"/>
        <end position="608"/>
    </location>
</feature>
<dbReference type="SMART" id="SM00304">
    <property type="entry name" value="HAMP"/>
    <property type="match status" value="1"/>
</dbReference>
<dbReference type="PROSITE" id="PS50885">
    <property type="entry name" value="HAMP"/>
    <property type="match status" value="1"/>
</dbReference>
<dbReference type="InterPro" id="IPR005467">
    <property type="entry name" value="His_kinase_dom"/>
</dbReference>
<dbReference type="CDD" id="cd00082">
    <property type="entry name" value="HisKA"/>
    <property type="match status" value="1"/>
</dbReference>
<name>A0A366IMJ3_9MICO</name>
<evidence type="ECO:0000256" key="16">
    <source>
        <dbReference type="SAM" id="Phobius"/>
    </source>
</evidence>
<dbReference type="Gene3D" id="1.10.287.130">
    <property type="match status" value="1"/>
</dbReference>
<keyword evidence="8" id="KW-0547">Nucleotide-binding</keyword>
<evidence type="ECO:0000256" key="7">
    <source>
        <dbReference type="ARBA" id="ARBA00022692"/>
    </source>
</evidence>
<evidence type="ECO:0000259" key="17">
    <source>
        <dbReference type="PROSITE" id="PS50109"/>
    </source>
</evidence>
<keyword evidence="11 16" id="KW-1133">Transmembrane helix</keyword>
<feature type="compositionally biased region" description="Basic and acidic residues" evidence="15">
    <location>
        <begin position="634"/>
        <end position="643"/>
    </location>
</feature>
<feature type="transmembrane region" description="Helical" evidence="16">
    <location>
        <begin position="33"/>
        <end position="55"/>
    </location>
</feature>
<dbReference type="FunFam" id="3.30.565.10:FF:000013">
    <property type="entry name" value="Two-component sensor histidine kinase"/>
    <property type="match status" value="1"/>
</dbReference>
<keyword evidence="6" id="KW-0808">Transferase</keyword>
<dbReference type="Gene3D" id="3.30.565.10">
    <property type="entry name" value="Histidine kinase-like ATPase, C-terminal domain"/>
    <property type="match status" value="1"/>
</dbReference>
<dbReference type="SMART" id="SM00388">
    <property type="entry name" value="HisKA"/>
    <property type="match status" value="1"/>
</dbReference>
<keyword evidence="10" id="KW-0067">ATP-binding</keyword>
<evidence type="ECO:0000256" key="5">
    <source>
        <dbReference type="ARBA" id="ARBA00022553"/>
    </source>
</evidence>
<evidence type="ECO:0000256" key="9">
    <source>
        <dbReference type="ARBA" id="ARBA00022777"/>
    </source>
</evidence>
<keyword evidence="12" id="KW-0902">Two-component regulatory system</keyword>
<evidence type="ECO:0000256" key="12">
    <source>
        <dbReference type="ARBA" id="ARBA00023012"/>
    </source>
</evidence>
<evidence type="ECO:0000313" key="20">
    <source>
        <dbReference type="Proteomes" id="UP000253509"/>
    </source>
</evidence>
<evidence type="ECO:0000256" key="8">
    <source>
        <dbReference type="ARBA" id="ARBA00022741"/>
    </source>
</evidence>
<gene>
    <name evidence="19" type="ORF">DFO65_10386</name>
</gene>